<dbReference type="Gene3D" id="3.40.50.720">
    <property type="entry name" value="NAD(P)-binding Rossmann-like Domain"/>
    <property type="match status" value="1"/>
</dbReference>
<accession>A0A7W3P8H9</accession>
<evidence type="ECO:0000313" key="2">
    <source>
        <dbReference type="Proteomes" id="UP000580910"/>
    </source>
</evidence>
<dbReference type="EMBL" id="JACGXA010000001">
    <property type="protein sequence ID" value="MBA8802454.1"/>
    <property type="molecule type" value="Genomic_DNA"/>
</dbReference>
<proteinExistence type="predicted"/>
<evidence type="ECO:0008006" key="3">
    <source>
        <dbReference type="Google" id="ProtNLM"/>
    </source>
</evidence>
<protein>
    <recommendedName>
        <fullName evidence="3">Bacteriocin biosynthesis cyclodehydratase domain-containing protein</fullName>
    </recommendedName>
</protein>
<name>A0A7W3P8H9_9ACTN</name>
<organism evidence="1 2">
    <name type="scientific">Nocardioides ginsengisegetis</name>
    <dbReference type="NCBI Taxonomy" id="661491"/>
    <lineage>
        <taxon>Bacteria</taxon>
        <taxon>Bacillati</taxon>
        <taxon>Actinomycetota</taxon>
        <taxon>Actinomycetes</taxon>
        <taxon>Propionibacteriales</taxon>
        <taxon>Nocardioidaceae</taxon>
        <taxon>Nocardioides</taxon>
    </lineage>
</organism>
<dbReference type="AlphaFoldDB" id="A0A7W3P8H9"/>
<gene>
    <name evidence="1" type="ORF">FB382_000745</name>
</gene>
<sequence length="291" mass="30596">MTLLPEGLPARPVLLPGLRVLRRDEDHLQVGIDPPRRLVVPDLSEVRALLEGLRRGTPVRPSSPIGHRTLAALHEAGLLVDAAALDAALAAAADRAATASVFAEHGTDALRRLAARRGARVAVHAAPDLATPLTDLLLRSGVEPIEEDADLVVVAADTVVPRADLDDLVREGLPHLVVSGGVVGPFVVPGTTACTRCVDAHHADADPRRSLLLEQWPDRPAPGPEPRDPVRTALTLAWAVREVVGVLDGDEPATWSATLEVGATGGTSLPRRSTYARHPHCGCAWGDALAG</sequence>
<comment type="caution">
    <text evidence="1">The sequence shown here is derived from an EMBL/GenBank/DDBJ whole genome shotgun (WGS) entry which is preliminary data.</text>
</comment>
<evidence type="ECO:0000313" key="1">
    <source>
        <dbReference type="EMBL" id="MBA8802454.1"/>
    </source>
</evidence>
<dbReference type="RefSeq" id="WP_182536916.1">
    <property type="nucleotide sequence ID" value="NZ_JACGXA010000001.1"/>
</dbReference>
<reference evidence="1 2" key="1">
    <citation type="submission" date="2020-07" db="EMBL/GenBank/DDBJ databases">
        <title>Sequencing the genomes of 1000 actinobacteria strains.</title>
        <authorList>
            <person name="Klenk H.-P."/>
        </authorList>
    </citation>
    <scope>NUCLEOTIDE SEQUENCE [LARGE SCALE GENOMIC DNA]</scope>
    <source>
        <strain evidence="1 2">DSM 21349</strain>
    </source>
</reference>
<keyword evidence="2" id="KW-1185">Reference proteome</keyword>
<dbReference type="Proteomes" id="UP000580910">
    <property type="component" value="Unassembled WGS sequence"/>
</dbReference>